<keyword evidence="3" id="KW-1185">Reference proteome</keyword>
<dbReference type="OrthoDB" id="9807959at2"/>
<dbReference type="AlphaFoldDB" id="A0A1T4LS88"/>
<evidence type="ECO:0000313" key="2">
    <source>
        <dbReference type="EMBL" id="SJZ57609.1"/>
    </source>
</evidence>
<dbReference type="InterPro" id="IPR035069">
    <property type="entry name" value="TTHA1013/TTHA0281-like"/>
</dbReference>
<dbReference type="InterPro" id="IPR010985">
    <property type="entry name" value="Ribbon_hlx_hlx"/>
</dbReference>
<dbReference type="STRING" id="1122188.SAMN02745674_00138"/>
<dbReference type="Gene3D" id="3.30.160.250">
    <property type="match status" value="1"/>
</dbReference>
<dbReference type="PANTHER" id="PTHR34504">
    <property type="entry name" value="ANTITOXIN HICB"/>
    <property type="match status" value="1"/>
</dbReference>
<reference evidence="2 3" key="1">
    <citation type="submission" date="2017-02" db="EMBL/GenBank/DDBJ databases">
        <authorList>
            <person name="Peterson S.W."/>
        </authorList>
    </citation>
    <scope>NUCLEOTIDE SEQUENCE [LARGE SCALE GENOMIC DNA]</scope>
    <source>
        <strain evidence="2 3">DSM 21749</strain>
    </source>
</reference>
<dbReference type="Proteomes" id="UP000190061">
    <property type="component" value="Unassembled WGS sequence"/>
</dbReference>
<dbReference type="RefSeq" id="WP_078756799.1">
    <property type="nucleotide sequence ID" value="NZ_FUXP01000001.1"/>
</dbReference>
<dbReference type="CDD" id="cd21631">
    <property type="entry name" value="RHH_CopG_NikR-like"/>
    <property type="match status" value="1"/>
</dbReference>
<organism evidence="2 3">
    <name type="scientific">Lysobacter spongiicola DSM 21749</name>
    <dbReference type="NCBI Taxonomy" id="1122188"/>
    <lineage>
        <taxon>Bacteria</taxon>
        <taxon>Pseudomonadati</taxon>
        <taxon>Pseudomonadota</taxon>
        <taxon>Gammaproteobacteria</taxon>
        <taxon>Lysobacterales</taxon>
        <taxon>Lysobacteraceae</taxon>
        <taxon>Novilysobacter</taxon>
    </lineage>
</organism>
<protein>
    <submittedName>
        <fullName evidence="2">Predicted nuclease of the RNAse H fold, HicB family</fullName>
    </submittedName>
</protein>
<gene>
    <name evidence="2" type="ORF">SAMN02745674_00138</name>
</gene>
<dbReference type="SUPFAM" id="SSF143100">
    <property type="entry name" value="TTHA1013/TTHA0281-like"/>
    <property type="match status" value="1"/>
</dbReference>
<dbReference type="SUPFAM" id="SSF47598">
    <property type="entry name" value="Ribbon-helix-helix"/>
    <property type="match status" value="1"/>
</dbReference>
<name>A0A1T4LS88_9GAMM</name>
<dbReference type="InterPro" id="IPR051404">
    <property type="entry name" value="TA_system_antitoxin"/>
</dbReference>
<evidence type="ECO:0000313" key="3">
    <source>
        <dbReference type="Proteomes" id="UP000190061"/>
    </source>
</evidence>
<evidence type="ECO:0000259" key="1">
    <source>
        <dbReference type="Pfam" id="PF15919"/>
    </source>
</evidence>
<dbReference type="Pfam" id="PF15919">
    <property type="entry name" value="HicB_lk_antitox"/>
    <property type="match status" value="1"/>
</dbReference>
<accession>A0A1T4LS88</accession>
<sequence>MRYPVMIEAGDENTAWSVVVPDLAGCFSAGDTLDEAMSAVEEAAAAWIDAALDRGREIPRPSSAQSAMEKGDFSGWIVSYVNVDPALLDDTIERVNITLPKRVLMRLDAKARESGQSRSGYIAHMAIG</sequence>
<proteinExistence type="predicted"/>
<dbReference type="EMBL" id="FUXP01000001">
    <property type="protein sequence ID" value="SJZ57609.1"/>
    <property type="molecule type" value="Genomic_DNA"/>
</dbReference>
<dbReference type="InterPro" id="IPR031807">
    <property type="entry name" value="HicB-like"/>
</dbReference>
<dbReference type="PANTHER" id="PTHR34504:SF2">
    <property type="entry name" value="UPF0150 PROTEIN SSL0259"/>
    <property type="match status" value="1"/>
</dbReference>
<feature type="domain" description="HicB-like antitoxin of toxin-antitoxin system" evidence="1">
    <location>
        <begin position="3"/>
        <end position="126"/>
    </location>
</feature>
<dbReference type="GO" id="GO:0006355">
    <property type="term" value="P:regulation of DNA-templated transcription"/>
    <property type="evidence" value="ECO:0007669"/>
    <property type="project" value="InterPro"/>
</dbReference>